<dbReference type="EMBL" id="CAJNOL010000247">
    <property type="protein sequence ID" value="CAF0960197.1"/>
    <property type="molecule type" value="Genomic_DNA"/>
</dbReference>
<evidence type="ECO:0000313" key="2">
    <source>
        <dbReference type="Proteomes" id="UP000663870"/>
    </source>
</evidence>
<dbReference type="Gene3D" id="3.40.50.300">
    <property type="entry name" value="P-loop containing nucleotide triphosphate hydrolases"/>
    <property type="match status" value="1"/>
</dbReference>
<sequence length="144" mass="16386">MMERDGRRERGLLNGLEMLDAMKSIWRQTNVKHCPLMAVISLTADVEECKKHGVDIVVHGNHNDLQHQVINQLNSRLNRRYDERVILIGIAGPSGCGKTTYSKHLANHLRSPFLPISLDRFFTPPIYIDHPILGNIKRLTLTLA</sequence>
<comment type="caution">
    <text evidence="1">The sequence shown here is derived from an EMBL/GenBank/DDBJ whole genome shotgun (WGS) entry which is preliminary data.</text>
</comment>
<dbReference type="InterPro" id="IPR027417">
    <property type="entry name" value="P-loop_NTPase"/>
</dbReference>
<protein>
    <submittedName>
        <fullName evidence="1">Uncharacterized protein</fullName>
    </submittedName>
</protein>
<reference evidence="1" key="1">
    <citation type="submission" date="2021-02" db="EMBL/GenBank/DDBJ databases">
        <authorList>
            <person name="Nowell W R."/>
        </authorList>
    </citation>
    <scope>NUCLEOTIDE SEQUENCE</scope>
</reference>
<name>A0A814DU61_9BILA</name>
<accession>A0A814DU61</accession>
<dbReference type="SUPFAM" id="SSF52540">
    <property type="entry name" value="P-loop containing nucleoside triphosphate hydrolases"/>
    <property type="match status" value="1"/>
</dbReference>
<dbReference type="AlphaFoldDB" id="A0A814DU61"/>
<proteinExistence type="predicted"/>
<dbReference type="Proteomes" id="UP000663870">
    <property type="component" value="Unassembled WGS sequence"/>
</dbReference>
<gene>
    <name evidence="1" type="ORF">JXQ802_LOCUS12146</name>
</gene>
<keyword evidence="2" id="KW-1185">Reference proteome</keyword>
<evidence type="ECO:0000313" key="1">
    <source>
        <dbReference type="EMBL" id="CAF0960197.1"/>
    </source>
</evidence>
<organism evidence="1 2">
    <name type="scientific">Rotaria sordida</name>
    <dbReference type="NCBI Taxonomy" id="392033"/>
    <lineage>
        <taxon>Eukaryota</taxon>
        <taxon>Metazoa</taxon>
        <taxon>Spiralia</taxon>
        <taxon>Gnathifera</taxon>
        <taxon>Rotifera</taxon>
        <taxon>Eurotatoria</taxon>
        <taxon>Bdelloidea</taxon>
        <taxon>Philodinida</taxon>
        <taxon>Philodinidae</taxon>
        <taxon>Rotaria</taxon>
    </lineage>
</organism>